<feature type="region of interest" description="Disordered" evidence="1">
    <location>
        <begin position="122"/>
        <end position="165"/>
    </location>
</feature>
<dbReference type="Proteomes" id="UP001153269">
    <property type="component" value="Unassembled WGS sequence"/>
</dbReference>
<evidence type="ECO:0000256" key="1">
    <source>
        <dbReference type="SAM" id="MobiDB-lite"/>
    </source>
</evidence>
<proteinExistence type="predicted"/>
<dbReference type="AlphaFoldDB" id="A0A9N7Y5D3"/>
<name>A0A9N7Y5D3_PLEPL</name>
<keyword evidence="3" id="KW-1185">Reference proteome</keyword>
<reference evidence="2" key="1">
    <citation type="submission" date="2020-03" db="EMBL/GenBank/DDBJ databases">
        <authorList>
            <person name="Weist P."/>
        </authorList>
    </citation>
    <scope>NUCLEOTIDE SEQUENCE</scope>
</reference>
<evidence type="ECO:0000313" key="2">
    <source>
        <dbReference type="EMBL" id="CAB1413431.1"/>
    </source>
</evidence>
<feature type="compositionally biased region" description="Basic and acidic residues" evidence="1">
    <location>
        <begin position="133"/>
        <end position="145"/>
    </location>
</feature>
<feature type="compositionally biased region" description="Basic and acidic residues" evidence="1">
    <location>
        <begin position="156"/>
        <end position="165"/>
    </location>
</feature>
<sequence>MKYKANPRDRLLHIEYCRVIRKDHERYRSIIYIPFPHPTPSDQQIFLMQHCYSRPILGIHYPTRKRLAEGTVYGKCCYKYLEGKDTSYKFGRNFKKTGVGMGGLMGSPAFQGYPQVLCGAAHRPQGGGGGGRRGGEGMEGGRKVMQDAPGQTGEGDLDKGEMKKK</sequence>
<accession>A0A9N7Y5D3</accession>
<protein>
    <submittedName>
        <fullName evidence="2">Uncharacterized protein</fullName>
    </submittedName>
</protein>
<gene>
    <name evidence="2" type="ORF">PLEPLA_LOCUS1131</name>
</gene>
<evidence type="ECO:0000313" key="3">
    <source>
        <dbReference type="Proteomes" id="UP001153269"/>
    </source>
</evidence>
<organism evidence="2 3">
    <name type="scientific">Pleuronectes platessa</name>
    <name type="common">European plaice</name>
    <dbReference type="NCBI Taxonomy" id="8262"/>
    <lineage>
        <taxon>Eukaryota</taxon>
        <taxon>Metazoa</taxon>
        <taxon>Chordata</taxon>
        <taxon>Craniata</taxon>
        <taxon>Vertebrata</taxon>
        <taxon>Euteleostomi</taxon>
        <taxon>Actinopterygii</taxon>
        <taxon>Neopterygii</taxon>
        <taxon>Teleostei</taxon>
        <taxon>Neoteleostei</taxon>
        <taxon>Acanthomorphata</taxon>
        <taxon>Carangaria</taxon>
        <taxon>Pleuronectiformes</taxon>
        <taxon>Pleuronectoidei</taxon>
        <taxon>Pleuronectidae</taxon>
        <taxon>Pleuronectes</taxon>
    </lineage>
</organism>
<dbReference type="EMBL" id="CADEAL010000054">
    <property type="protein sequence ID" value="CAB1413431.1"/>
    <property type="molecule type" value="Genomic_DNA"/>
</dbReference>
<comment type="caution">
    <text evidence="2">The sequence shown here is derived from an EMBL/GenBank/DDBJ whole genome shotgun (WGS) entry which is preliminary data.</text>
</comment>